<evidence type="ECO:0000313" key="7">
    <source>
        <dbReference type="Proteomes" id="UP001139887"/>
    </source>
</evidence>
<evidence type="ECO:0000256" key="3">
    <source>
        <dbReference type="ARBA" id="ARBA00023163"/>
    </source>
</evidence>
<dbReference type="OrthoDB" id="25391at2759"/>
<feature type="compositionally biased region" description="Low complexity" evidence="4">
    <location>
        <begin position="389"/>
        <end position="416"/>
    </location>
</feature>
<feature type="compositionally biased region" description="Low complexity" evidence="4">
    <location>
        <begin position="54"/>
        <end position="73"/>
    </location>
</feature>
<feature type="region of interest" description="Disordered" evidence="4">
    <location>
        <begin position="497"/>
        <end position="516"/>
    </location>
</feature>
<dbReference type="InterPro" id="IPR040168">
    <property type="entry name" value="Not2/3/5"/>
</dbReference>
<evidence type="ECO:0000259" key="5">
    <source>
        <dbReference type="Pfam" id="PF04153"/>
    </source>
</evidence>
<dbReference type="GO" id="GO:0000289">
    <property type="term" value="P:nuclear-transcribed mRNA poly(A) tail shortening"/>
    <property type="evidence" value="ECO:0007669"/>
    <property type="project" value="UniProtKB-ARBA"/>
</dbReference>
<comment type="similarity">
    <text evidence="1">Belongs to the CNOT2/3/5 family.</text>
</comment>
<evidence type="ECO:0000256" key="1">
    <source>
        <dbReference type="ARBA" id="ARBA00007682"/>
    </source>
</evidence>
<dbReference type="Gene3D" id="2.30.30.1020">
    <property type="entry name" value="CCR4-NOT complex subunit 2/3/5, C-terminal domain"/>
    <property type="match status" value="1"/>
</dbReference>
<organism evidence="6 7">
    <name type="scientific">Coemansia brasiliensis</name>
    <dbReference type="NCBI Taxonomy" id="2650707"/>
    <lineage>
        <taxon>Eukaryota</taxon>
        <taxon>Fungi</taxon>
        <taxon>Fungi incertae sedis</taxon>
        <taxon>Zoopagomycota</taxon>
        <taxon>Kickxellomycotina</taxon>
        <taxon>Kickxellomycetes</taxon>
        <taxon>Kickxellales</taxon>
        <taxon>Kickxellaceae</taxon>
        <taxon>Coemansia</taxon>
    </lineage>
</organism>
<feature type="region of interest" description="Disordered" evidence="4">
    <location>
        <begin position="112"/>
        <end position="134"/>
    </location>
</feature>
<evidence type="ECO:0000256" key="2">
    <source>
        <dbReference type="ARBA" id="ARBA00023015"/>
    </source>
</evidence>
<dbReference type="Proteomes" id="UP001139887">
    <property type="component" value="Unassembled WGS sequence"/>
</dbReference>
<feature type="compositionally biased region" description="Polar residues" evidence="4">
    <location>
        <begin position="166"/>
        <end position="191"/>
    </location>
</feature>
<evidence type="ECO:0000313" key="6">
    <source>
        <dbReference type="EMBL" id="KAJ2848242.1"/>
    </source>
</evidence>
<keyword evidence="7" id="KW-1185">Reference proteome</keyword>
<evidence type="ECO:0000256" key="4">
    <source>
        <dbReference type="SAM" id="MobiDB-lite"/>
    </source>
</evidence>
<gene>
    <name evidence="6" type="primary">CDC36</name>
    <name evidence="6" type="ORF">IWW36_003421</name>
</gene>
<dbReference type="GO" id="GO:0006355">
    <property type="term" value="P:regulation of DNA-templated transcription"/>
    <property type="evidence" value="ECO:0007669"/>
    <property type="project" value="InterPro"/>
</dbReference>
<dbReference type="Pfam" id="PF04153">
    <property type="entry name" value="NOT2_3_5_C"/>
    <property type="match status" value="1"/>
</dbReference>
<sequence length="524" mass="56103">MWSMAAGTPADSANGGRNSVSYGRLTPLNGLNSDFNSLQAQHFAHAQQQSVAAAYMQQQQQQQLRQQQEQSQQPRPDMSEFPSLGSPPGLTNMAAGVQQPNVNQLYRTIAGARPDRPQVEGQRPTLTPDDFPALSRSVKPINAGSDTAAGSMSTAGLAPGAGVVDQPSSRVAGSEANTGLPNGLETTSSYKPPNASLAKAVSGANRQQSITSADRFGMLGILTANDYGFDVSKFGLSLPSSGALYPTFGSPWVDQSQTYGLVEPDFKLPDCYTASHPAPAITKIPSLMDETLFYIFYTMPRSELQLAAAEELYRRQWRYHKELRLWLTKDPETQPTARTPRGEQGIFIFFDPSVWQKVKKEFLVLYEMLEDQSALSANTDATGARSGAQSVPPVQQQQQQFQSQVQQSLNLGNADPNASAAAQAQLQNLIRLNNSASTSQQQQLMLLRQRQQQESLAGVSRGIPSQMPFSSSQIGSGISAVSSAYGQAAIAGAPSQLQMENPAASASAQPSSNIAEDVAAASIA</sequence>
<dbReference type="GO" id="GO:0030015">
    <property type="term" value="C:CCR4-NOT core complex"/>
    <property type="evidence" value="ECO:0007669"/>
    <property type="project" value="InterPro"/>
</dbReference>
<keyword evidence="3" id="KW-0804">Transcription</keyword>
<dbReference type="EMBL" id="JANBUW010000194">
    <property type="protein sequence ID" value="KAJ2848242.1"/>
    <property type="molecule type" value="Genomic_DNA"/>
</dbReference>
<dbReference type="InterPro" id="IPR038635">
    <property type="entry name" value="CCR4-NOT_su2/3/5_C_sf"/>
</dbReference>
<dbReference type="InterPro" id="IPR007282">
    <property type="entry name" value="NOT2/3/5_C"/>
</dbReference>
<feature type="region of interest" description="Disordered" evidence="4">
    <location>
        <begin position="161"/>
        <end position="191"/>
    </location>
</feature>
<accession>A0A9W8IE35</accession>
<keyword evidence="2" id="KW-0805">Transcription regulation</keyword>
<feature type="domain" description="NOT2/NOT3/NOT5 C-terminal" evidence="5">
    <location>
        <begin position="246"/>
        <end position="369"/>
    </location>
</feature>
<feature type="region of interest" description="Disordered" evidence="4">
    <location>
        <begin position="54"/>
        <end position="95"/>
    </location>
</feature>
<dbReference type="AlphaFoldDB" id="A0A9W8IE35"/>
<proteinExistence type="inferred from homology"/>
<name>A0A9W8IE35_9FUNG</name>
<feature type="compositionally biased region" description="Low complexity" evidence="4">
    <location>
        <begin position="502"/>
        <end position="512"/>
    </location>
</feature>
<dbReference type="PANTHER" id="PTHR23326">
    <property type="entry name" value="CCR4 NOT-RELATED"/>
    <property type="match status" value="1"/>
</dbReference>
<comment type="caution">
    <text evidence="6">The sequence shown here is derived from an EMBL/GenBank/DDBJ whole genome shotgun (WGS) entry which is preliminary data.</text>
</comment>
<protein>
    <submittedName>
        <fullName evidence="6">Transcriptional regulator</fullName>
    </submittedName>
</protein>
<feature type="region of interest" description="Disordered" evidence="4">
    <location>
        <begin position="379"/>
        <end position="416"/>
    </location>
</feature>
<reference evidence="6" key="1">
    <citation type="submission" date="2022-07" db="EMBL/GenBank/DDBJ databases">
        <title>Phylogenomic reconstructions and comparative analyses of Kickxellomycotina fungi.</title>
        <authorList>
            <person name="Reynolds N.K."/>
            <person name="Stajich J.E."/>
            <person name="Barry K."/>
            <person name="Grigoriev I.V."/>
            <person name="Crous P."/>
            <person name="Smith M.E."/>
        </authorList>
    </citation>
    <scope>NUCLEOTIDE SEQUENCE</scope>
    <source>
        <strain evidence="6">NRRL 1566</strain>
    </source>
</reference>